<keyword evidence="9" id="KW-0175">Coiled coil</keyword>
<evidence type="ECO:0000256" key="1">
    <source>
        <dbReference type="ARBA" id="ARBA00000085"/>
    </source>
</evidence>
<keyword evidence="3" id="KW-0597">Phosphoprotein</keyword>
<dbReference type="CDD" id="cd16917">
    <property type="entry name" value="HATPase_UhpB-NarQ-NarX-like"/>
    <property type="match status" value="1"/>
</dbReference>
<dbReference type="Proteomes" id="UP000234789">
    <property type="component" value="Unassembled WGS sequence"/>
</dbReference>
<dbReference type="InterPro" id="IPR036890">
    <property type="entry name" value="HATPase_C_sf"/>
</dbReference>
<reference evidence="12 13" key="1">
    <citation type="submission" date="2017-05" db="EMBL/GenBank/DDBJ databases">
        <title>Functional genome analysis of Paenibacillus pasadenensis strain R16: insights on endophytic life style and antifungal activity.</title>
        <authorList>
            <person name="Passera A."/>
            <person name="Marcolungo L."/>
            <person name="Casati P."/>
            <person name="Brasca M."/>
            <person name="Quaglino F."/>
            <person name="Delledonne M."/>
        </authorList>
    </citation>
    <scope>NUCLEOTIDE SEQUENCE [LARGE SCALE GENOMIC DNA]</scope>
    <source>
        <strain evidence="12 13">R16</strain>
    </source>
</reference>
<dbReference type="SUPFAM" id="SSF55874">
    <property type="entry name" value="ATPase domain of HSP90 chaperone/DNA topoisomerase II/histidine kinase"/>
    <property type="match status" value="1"/>
</dbReference>
<protein>
    <recommendedName>
        <fullName evidence="2">histidine kinase</fullName>
        <ecNumber evidence="2">2.7.13.3</ecNumber>
    </recommendedName>
</protein>
<dbReference type="Pfam" id="PF07730">
    <property type="entry name" value="HisKA_3"/>
    <property type="match status" value="1"/>
</dbReference>
<dbReference type="AlphaFoldDB" id="A0A2N5N3Z7"/>
<evidence type="ECO:0000256" key="10">
    <source>
        <dbReference type="SAM" id="MobiDB-lite"/>
    </source>
</evidence>
<dbReference type="GO" id="GO:0016020">
    <property type="term" value="C:membrane"/>
    <property type="evidence" value="ECO:0007669"/>
    <property type="project" value="InterPro"/>
</dbReference>
<evidence type="ECO:0000259" key="11">
    <source>
        <dbReference type="Pfam" id="PF07730"/>
    </source>
</evidence>
<name>A0A2N5N3Z7_9BACL</name>
<evidence type="ECO:0000256" key="2">
    <source>
        <dbReference type="ARBA" id="ARBA00012438"/>
    </source>
</evidence>
<dbReference type="GO" id="GO:0005524">
    <property type="term" value="F:ATP binding"/>
    <property type="evidence" value="ECO:0007669"/>
    <property type="project" value="UniProtKB-KW"/>
</dbReference>
<dbReference type="Gene3D" id="1.20.5.1930">
    <property type="match status" value="1"/>
</dbReference>
<dbReference type="EC" id="2.7.13.3" evidence="2"/>
<evidence type="ECO:0000256" key="4">
    <source>
        <dbReference type="ARBA" id="ARBA00022679"/>
    </source>
</evidence>
<gene>
    <name evidence="12" type="ORF">B8V81_3498</name>
</gene>
<keyword evidence="5" id="KW-0547">Nucleotide-binding</keyword>
<dbReference type="Gene3D" id="3.30.565.10">
    <property type="entry name" value="Histidine kinase-like ATPase, C-terminal domain"/>
    <property type="match status" value="1"/>
</dbReference>
<dbReference type="InterPro" id="IPR011712">
    <property type="entry name" value="Sig_transdc_His_kin_sub3_dim/P"/>
</dbReference>
<evidence type="ECO:0000313" key="12">
    <source>
        <dbReference type="EMBL" id="PLT45067.1"/>
    </source>
</evidence>
<dbReference type="PANTHER" id="PTHR24421">
    <property type="entry name" value="NITRATE/NITRITE SENSOR PROTEIN NARX-RELATED"/>
    <property type="match status" value="1"/>
</dbReference>
<keyword evidence="4 12" id="KW-0808">Transferase</keyword>
<accession>A0A2N5N3Z7</accession>
<organism evidence="12 13">
    <name type="scientific">Paenibacillus pasadenensis</name>
    <dbReference type="NCBI Taxonomy" id="217090"/>
    <lineage>
        <taxon>Bacteria</taxon>
        <taxon>Bacillati</taxon>
        <taxon>Bacillota</taxon>
        <taxon>Bacilli</taxon>
        <taxon>Bacillales</taxon>
        <taxon>Paenibacillaceae</taxon>
        <taxon>Paenibacillus</taxon>
    </lineage>
</organism>
<dbReference type="GO" id="GO:0000155">
    <property type="term" value="F:phosphorelay sensor kinase activity"/>
    <property type="evidence" value="ECO:0007669"/>
    <property type="project" value="InterPro"/>
</dbReference>
<evidence type="ECO:0000256" key="9">
    <source>
        <dbReference type="SAM" id="Coils"/>
    </source>
</evidence>
<dbReference type="EMBL" id="NFEZ01000004">
    <property type="protein sequence ID" value="PLT45067.1"/>
    <property type="molecule type" value="Genomic_DNA"/>
</dbReference>
<dbReference type="InterPro" id="IPR050482">
    <property type="entry name" value="Sensor_HK_TwoCompSys"/>
</dbReference>
<dbReference type="GO" id="GO:0046983">
    <property type="term" value="F:protein dimerization activity"/>
    <property type="evidence" value="ECO:0007669"/>
    <property type="project" value="InterPro"/>
</dbReference>
<keyword evidence="8" id="KW-0902">Two-component regulatory system</keyword>
<comment type="caution">
    <text evidence="12">The sequence shown here is derived from an EMBL/GenBank/DDBJ whole genome shotgun (WGS) entry which is preliminary data.</text>
</comment>
<keyword evidence="7" id="KW-0067">ATP-binding</keyword>
<evidence type="ECO:0000256" key="5">
    <source>
        <dbReference type="ARBA" id="ARBA00022741"/>
    </source>
</evidence>
<feature type="region of interest" description="Disordered" evidence="10">
    <location>
        <begin position="258"/>
        <end position="288"/>
    </location>
</feature>
<evidence type="ECO:0000256" key="6">
    <source>
        <dbReference type="ARBA" id="ARBA00022777"/>
    </source>
</evidence>
<evidence type="ECO:0000313" key="13">
    <source>
        <dbReference type="Proteomes" id="UP000234789"/>
    </source>
</evidence>
<feature type="coiled-coil region" evidence="9">
    <location>
        <begin position="54"/>
        <end position="81"/>
    </location>
</feature>
<feature type="domain" description="Signal transduction histidine kinase subgroup 3 dimerisation and phosphoacceptor" evidence="11">
    <location>
        <begin position="80"/>
        <end position="143"/>
    </location>
</feature>
<evidence type="ECO:0000256" key="3">
    <source>
        <dbReference type="ARBA" id="ARBA00022553"/>
    </source>
</evidence>
<dbReference type="RefSeq" id="WP_101808828.1">
    <property type="nucleotide sequence ID" value="NZ_NFEZ01000004.1"/>
</dbReference>
<evidence type="ECO:0000256" key="7">
    <source>
        <dbReference type="ARBA" id="ARBA00022840"/>
    </source>
</evidence>
<keyword evidence="6" id="KW-0418">Kinase</keyword>
<sequence>MKASTIKRLILWTPTVLTAAWEYARHTFLLPYVSMDTGNVISPILVFLVTVTLLSKLFDMLENVQEQLRREQAVKAAVQERDQMARELHDGISQSLFLLSVKLDRLDRAESPEEVKQASEQIRGTVRHVYEDVREAIASLRSADTAAESGMPWLQPLQDAAAELEESGTSTEIDWQLPDLLLTSREKVELLAIVREALMNVRKHASASLVSVACRQVGADGFRCVVADDGLGASPGAESAKGHYGVRMMRDRAEGAGWSFGFQSPRPDLGTGTSIEIMRQPSGAKLKP</sequence>
<evidence type="ECO:0000256" key="8">
    <source>
        <dbReference type="ARBA" id="ARBA00023012"/>
    </source>
</evidence>
<dbReference type="PANTHER" id="PTHR24421:SF10">
    <property type="entry name" value="NITRATE_NITRITE SENSOR PROTEIN NARQ"/>
    <property type="match status" value="1"/>
</dbReference>
<proteinExistence type="predicted"/>
<comment type="catalytic activity">
    <reaction evidence="1">
        <text>ATP + protein L-histidine = ADP + protein N-phospho-L-histidine.</text>
        <dbReference type="EC" id="2.7.13.3"/>
    </reaction>
</comment>
<keyword evidence="13" id="KW-1185">Reference proteome</keyword>